<name>A0A429Z8G2_9ENTE</name>
<sequence length="309" mass="33831">MKIAIAGSGALGSGFGFKLFQAGNEVTLIDTWPDHVEAINTNGLEVDFNGEKGTEKIPAFFPQDVKDTFDVVFVFTKSMQLANMLEAIQHTLTEDTKIICLLNGLGHKQTLAKYIPVKNIFMGTTVWTAGIDAPGKVHFMGQGPVELQNIDPNEKAAAEELVEMMAKAGLNGQYSDNVVFSTWRKACVNGTLNVLCSILDCDIEELSKTETCRNMMTSIITEFSLGAKVEGVTLDVTETVDYLMDLCGKVGPHYPSMHQDLIQNHRPTEVDYLNGAVAKMGKEHGFDAPTCQIITDLIHAKEDLLGIKR</sequence>
<evidence type="ECO:0000256" key="11">
    <source>
        <dbReference type="RuleBase" id="RU362068"/>
    </source>
</evidence>
<dbReference type="SUPFAM" id="SSF51735">
    <property type="entry name" value="NAD(P)-binding Rossmann-fold domains"/>
    <property type="match status" value="1"/>
</dbReference>
<comment type="caution">
    <text evidence="14">The sequence shown here is derived from an EMBL/GenBank/DDBJ whole genome shotgun (WGS) entry which is preliminary data.</text>
</comment>
<dbReference type="UniPathway" id="UPA00028">
    <property type="reaction ID" value="UER00004"/>
</dbReference>
<evidence type="ECO:0000256" key="4">
    <source>
        <dbReference type="ARBA" id="ARBA00013014"/>
    </source>
</evidence>
<dbReference type="InterPro" id="IPR050838">
    <property type="entry name" value="Ketopantoate_reductase"/>
</dbReference>
<dbReference type="EC" id="1.1.1.169" evidence="4 11"/>
<evidence type="ECO:0000256" key="1">
    <source>
        <dbReference type="ARBA" id="ARBA00002919"/>
    </source>
</evidence>
<dbReference type="Pfam" id="PF08546">
    <property type="entry name" value="ApbA_C"/>
    <property type="match status" value="1"/>
</dbReference>
<dbReference type="AlphaFoldDB" id="A0A429Z8G2"/>
<dbReference type="Gene3D" id="3.40.50.720">
    <property type="entry name" value="NAD(P)-binding Rossmann-like Domain"/>
    <property type="match status" value="1"/>
</dbReference>
<dbReference type="Pfam" id="PF02558">
    <property type="entry name" value="ApbA"/>
    <property type="match status" value="1"/>
</dbReference>
<evidence type="ECO:0000259" key="13">
    <source>
        <dbReference type="Pfam" id="PF08546"/>
    </source>
</evidence>
<dbReference type="PANTHER" id="PTHR43765:SF2">
    <property type="entry name" value="2-DEHYDROPANTOATE 2-REDUCTASE"/>
    <property type="match status" value="1"/>
</dbReference>
<dbReference type="InterPro" id="IPR003710">
    <property type="entry name" value="ApbA"/>
</dbReference>
<dbReference type="GO" id="GO:0005737">
    <property type="term" value="C:cytoplasm"/>
    <property type="evidence" value="ECO:0007669"/>
    <property type="project" value="TreeGrafter"/>
</dbReference>
<evidence type="ECO:0000256" key="8">
    <source>
        <dbReference type="ARBA" id="ARBA00023002"/>
    </source>
</evidence>
<comment type="pathway">
    <text evidence="2 11">Cofactor biosynthesis; (R)-pantothenate biosynthesis; (R)-pantoate from 3-methyl-2-oxobutanoate: step 2/2.</text>
</comment>
<dbReference type="Proteomes" id="UP000277864">
    <property type="component" value="Unassembled WGS sequence"/>
</dbReference>
<comment type="function">
    <text evidence="1 11">Catalyzes the NADPH-dependent reduction of ketopantoate into pantoic acid.</text>
</comment>
<evidence type="ECO:0000313" key="14">
    <source>
        <dbReference type="EMBL" id="RST89968.1"/>
    </source>
</evidence>
<evidence type="ECO:0000256" key="10">
    <source>
        <dbReference type="ARBA" id="ARBA00048793"/>
    </source>
</evidence>
<evidence type="ECO:0000256" key="6">
    <source>
        <dbReference type="ARBA" id="ARBA00022655"/>
    </source>
</evidence>
<keyword evidence="7 11" id="KW-0521">NADP</keyword>
<dbReference type="GO" id="GO:0008677">
    <property type="term" value="F:2-dehydropantoate 2-reductase activity"/>
    <property type="evidence" value="ECO:0007669"/>
    <property type="project" value="UniProtKB-EC"/>
</dbReference>
<comment type="similarity">
    <text evidence="3 11">Belongs to the ketopantoate reductase family.</text>
</comment>
<organism evidence="14 15">
    <name type="scientific">Vagococcus humatus</name>
    <dbReference type="NCBI Taxonomy" id="1889241"/>
    <lineage>
        <taxon>Bacteria</taxon>
        <taxon>Bacillati</taxon>
        <taxon>Bacillota</taxon>
        <taxon>Bacilli</taxon>
        <taxon>Lactobacillales</taxon>
        <taxon>Enterococcaceae</taxon>
        <taxon>Vagococcus</taxon>
    </lineage>
</organism>
<evidence type="ECO:0000256" key="2">
    <source>
        <dbReference type="ARBA" id="ARBA00004994"/>
    </source>
</evidence>
<evidence type="ECO:0000256" key="3">
    <source>
        <dbReference type="ARBA" id="ARBA00007870"/>
    </source>
</evidence>
<dbReference type="EMBL" id="PXZH01000001">
    <property type="protein sequence ID" value="RST89968.1"/>
    <property type="molecule type" value="Genomic_DNA"/>
</dbReference>
<dbReference type="Gene3D" id="1.10.1040.10">
    <property type="entry name" value="N-(1-d-carboxylethyl)-l-norvaline Dehydrogenase, domain 2"/>
    <property type="match status" value="1"/>
</dbReference>
<evidence type="ECO:0000256" key="9">
    <source>
        <dbReference type="ARBA" id="ARBA00032024"/>
    </source>
</evidence>
<dbReference type="InterPro" id="IPR036291">
    <property type="entry name" value="NAD(P)-bd_dom_sf"/>
</dbReference>
<proteinExistence type="inferred from homology"/>
<dbReference type="GO" id="GO:0015940">
    <property type="term" value="P:pantothenate biosynthetic process"/>
    <property type="evidence" value="ECO:0007669"/>
    <property type="project" value="UniProtKB-UniPathway"/>
</dbReference>
<accession>A0A429Z8G2</accession>
<dbReference type="InterPro" id="IPR013328">
    <property type="entry name" value="6PGD_dom2"/>
</dbReference>
<feature type="domain" description="Ketopantoate reductase N-terminal" evidence="12">
    <location>
        <begin position="3"/>
        <end position="151"/>
    </location>
</feature>
<dbReference type="InterPro" id="IPR008927">
    <property type="entry name" value="6-PGluconate_DH-like_C_sf"/>
</dbReference>
<dbReference type="InterPro" id="IPR013752">
    <property type="entry name" value="KPA_reductase"/>
</dbReference>
<dbReference type="NCBIfam" id="NF005088">
    <property type="entry name" value="PRK06522.1-2"/>
    <property type="match status" value="1"/>
</dbReference>
<evidence type="ECO:0000259" key="12">
    <source>
        <dbReference type="Pfam" id="PF02558"/>
    </source>
</evidence>
<keyword evidence="6 11" id="KW-0566">Pantothenate biosynthesis</keyword>
<comment type="catalytic activity">
    <reaction evidence="10 11">
        <text>(R)-pantoate + NADP(+) = 2-dehydropantoate + NADPH + H(+)</text>
        <dbReference type="Rhea" id="RHEA:16233"/>
        <dbReference type="ChEBI" id="CHEBI:11561"/>
        <dbReference type="ChEBI" id="CHEBI:15378"/>
        <dbReference type="ChEBI" id="CHEBI:15980"/>
        <dbReference type="ChEBI" id="CHEBI:57783"/>
        <dbReference type="ChEBI" id="CHEBI:58349"/>
        <dbReference type="EC" id="1.1.1.169"/>
    </reaction>
</comment>
<dbReference type="PANTHER" id="PTHR43765">
    <property type="entry name" value="2-DEHYDROPANTOATE 2-REDUCTASE-RELATED"/>
    <property type="match status" value="1"/>
</dbReference>
<evidence type="ECO:0000256" key="5">
    <source>
        <dbReference type="ARBA" id="ARBA00019465"/>
    </source>
</evidence>
<keyword evidence="15" id="KW-1185">Reference proteome</keyword>
<evidence type="ECO:0000313" key="15">
    <source>
        <dbReference type="Proteomes" id="UP000277864"/>
    </source>
</evidence>
<dbReference type="SUPFAM" id="SSF48179">
    <property type="entry name" value="6-phosphogluconate dehydrogenase C-terminal domain-like"/>
    <property type="match status" value="1"/>
</dbReference>
<reference evidence="14 15" key="1">
    <citation type="submission" date="2018-03" db="EMBL/GenBank/DDBJ databases">
        <authorList>
            <person name="Gulvik C.A."/>
        </authorList>
    </citation>
    <scope>NUCLEOTIDE SEQUENCE [LARGE SCALE GENOMIC DNA]</scope>
    <source>
        <strain evidence="14 15">JCM 31581</strain>
    </source>
</reference>
<dbReference type="NCBIfam" id="TIGR00745">
    <property type="entry name" value="apbA_panE"/>
    <property type="match status" value="1"/>
</dbReference>
<dbReference type="InterPro" id="IPR013332">
    <property type="entry name" value="KPR_N"/>
</dbReference>
<gene>
    <name evidence="14" type="ORF">C7P63_02500</name>
</gene>
<evidence type="ECO:0000256" key="7">
    <source>
        <dbReference type="ARBA" id="ARBA00022857"/>
    </source>
</evidence>
<feature type="domain" description="Ketopantoate reductase C-terminal" evidence="13">
    <location>
        <begin position="182"/>
        <end position="302"/>
    </location>
</feature>
<dbReference type="GO" id="GO:0050661">
    <property type="term" value="F:NADP binding"/>
    <property type="evidence" value="ECO:0007669"/>
    <property type="project" value="TreeGrafter"/>
</dbReference>
<protein>
    <recommendedName>
        <fullName evidence="5 11">2-dehydropantoate 2-reductase</fullName>
        <ecNumber evidence="4 11">1.1.1.169</ecNumber>
    </recommendedName>
    <alternativeName>
        <fullName evidence="9 11">Ketopantoate reductase</fullName>
    </alternativeName>
</protein>
<keyword evidence="8 11" id="KW-0560">Oxidoreductase</keyword>
<dbReference type="OrthoDB" id="9800163at2"/>
<dbReference type="RefSeq" id="WP_125942582.1">
    <property type="nucleotide sequence ID" value="NZ_PXZH01000001.1"/>
</dbReference>